<evidence type="ECO:0000256" key="4">
    <source>
        <dbReference type="ARBA" id="ARBA00023136"/>
    </source>
</evidence>
<evidence type="ECO:0000256" key="2">
    <source>
        <dbReference type="ARBA" id="ARBA00022692"/>
    </source>
</evidence>
<dbReference type="GO" id="GO:0016020">
    <property type="term" value="C:membrane"/>
    <property type="evidence" value="ECO:0007669"/>
    <property type="project" value="UniProtKB-SubCell"/>
</dbReference>
<feature type="transmembrane region" description="Helical" evidence="5">
    <location>
        <begin position="66"/>
        <end position="86"/>
    </location>
</feature>
<organism evidence="6 7">
    <name type="scientific">Caecibacteroides pullorum</name>
    <dbReference type="NCBI Taxonomy" id="2725562"/>
    <lineage>
        <taxon>Bacteria</taxon>
        <taxon>Pseudomonadati</taxon>
        <taxon>Bacteroidota</taxon>
        <taxon>Bacteroidia</taxon>
        <taxon>Bacteroidales</taxon>
        <taxon>Bacteroidaceae</taxon>
        <taxon>Caecibacteroides</taxon>
    </lineage>
</organism>
<comment type="caution">
    <text evidence="6">The sequence shown here is derived from an EMBL/GenBank/DDBJ whole genome shotgun (WGS) entry which is preliminary data.</text>
</comment>
<dbReference type="PANTHER" id="PTHR37306:SF1">
    <property type="entry name" value="COLICIN V PRODUCTION PROTEIN"/>
    <property type="match status" value="1"/>
</dbReference>
<dbReference type="PANTHER" id="PTHR37306">
    <property type="entry name" value="COLICIN V PRODUCTION PROTEIN"/>
    <property type="match status" value="1"/>
</dbReference>
<reference evidence="6 7" key="1">
    <citation type="journal article" date="2021" name="Sci. Rep.">
        <title>The distribution of antibiotic resistance genes in chicken gut microbiota commensals.</title>
        <authorList>
            <person name="Juricova H."/>
            <person name="Matiasovicova J."/>
            <person name="Kubasova T."/>
            <person name="Cejkova D."/>
            <person name="Rychlik I."/>
        </authorList>
    </citation>
    <scope>NUCLEOTIDE SEQUENCE [LARGE SCALE GENOMIC DNA]</scope>
    <source>
        <strain evidence="6 7">An421</strain>
    </source>
</reference>
<evidence type="ECO:0000256" key="3">
    <source>
        <dbReference type="ARBA" id="ARBA00022989"/>
    </source>
</evidence>
<evidence type="ECO:0000256" key="5">
    <source>
        <dbReference type="SAM" id="Phobius"/>
    </source>
</evidence>
<dbReference type="EMBL" id="JACJMO010000018">
    <property type="protein sequence ID" value="MBM6858143.1"/>
    <property type="molecule type" value="Genomic_DNA"/>
</dbReference>
<dbReference type="Pfam" id="PF02674">
    <property type="entry name" value="Colicin_V"/>
    <property type="match status" value="1"/>
</dbReference>
<proteinExistence type="predicted"/>
<keyword evidence="2 5" id="KW-0812">Transmembrane</keyword>
<dbReference type="Proteomes" id="UP000698924">
    <property type="component" value="Unassembled WGS sequence"/>
</dbReference>
<keyword evidence="7" id="KW-1185">Reference proteome</keyword>
<dbReference type="GO" id="GO:0009403">
    <property type="term" value="P:toxin biosynthetic process"/>
    <property type="evidence" value="ECO:0007669"/>
    <property type="project" value="InterPro"/>
</dbReference>
<evidence type="ECO:0000256" key="1">
    <source>
        <dbReference type="ARBA" id="ARBA00004141"/>
    </source>
</evidence>
<name>A0AA40ZU77_9BACT</name>
<accession>A0AA40ZU77</accession>
<keyword evidence="4 5" id="KW-0472">Membrane</keyword>
<evidence type="ECO:0000313" key="7">
    <source>
        <dbReference type="Proteomes" id="UP000698924"/>
    </source>
</evidence>
<comment type="subcellular location">
    <subcellularLocation>
        <location evidence="1">Membrane</location>
        <topology evidence="1">Multi-pass membrane protein</topology>
    </subcellularLocation>
</comment>
<sequence length="165" mass="17627">MTTIDIIILVILGAGAIVGFAKGFLRQLAGLLGLVAGLLIAKALYATVAERIFLPLTDSLTVAQGIAFVIIWLAVPLAFLLLALLLTKAMEAVSLGWVNRLLGAGLGLLKSALLVSLLICVVEYIDTDNALLKKTKKRESVLYYPLEKFAGVFLPAAKEMAVEFL</sequence>
<dbReference type="RefSeq" id="WP_021848120.1">
    <property type="nucleotide sequence ID" value="NZ_JAAZTS010000018.1"/>
</dbReference>
<feature type="transmembrane region" description="Helical" evidence="5">
    <location>
        <begin position="6"/>
        <end position="25"/>
    </location>
</feature>
<gene>
    <name evidence="6" type="ORF">H6D15_11125</name>
</gene>
<keyword evidence="3 5" id="KW-1133">Transmembrane helix</keyword>
<evidence type="ECO:0000313" key="6">
    <source>
        <dbReference type="EMBL" id="MBM6858143.1"/>
    </source>
</evidence>
<dbReference type="AlphaFoldDB" id="A0AA40ZU77"/>
<feature type="transmembrane region" description="Helical" evidence="5">
    <location>
        <begin position="98"/>
        <end position="125"/>
    </location>
</feature>
<feature type="transmembrane region" description="Helical" evidence="5">
    <location>
        <begin position="32"/>
        <end position="54"/>
    </location>
</feature>
<dbReference type="InterPro" id="IPR003825">
    <property type="entry name" value="Colicin-V_CvpA"/>
</dbReference>
<protein>
    <submittedName>
        <fullName evidence="6">CvpA family protein</fullName>
    </submittedName>
</protein>